<keyword evidence="1" id="KW-0812">Transmembrane</keyword>
<accession>A0A803YLT9</accession>
<feature type="transmembrane region" description="Helical" evidence="1">
    <location>
        <begin position="67"/>
        <end position="86"/>
    </location>
</feature>
<proteinExistence type="predicted"/>
<feature type="transmembrane region" description="Helical" evidence="1">
    <location>
        <begin position="38"/>
        <end position="60"/>
    </location>
</feature>
<reference evidence="2 3" key="1">
    <citation type="journal article" date="2010" name="PLoS Biol.">
        <title>Multi-platform next-generation sequencing of the domestic turkey (Meleagris gallopavo): genome assembly and analysis.</title>
        <authorList>
            <person name="Dalloul R.A."/>
            <person name="Long J.A."/>
            <person name="Zimin A.V."/>
            <person name="Aslam L."/>
            <person name="Beal K."/>
            <person name="Blomberg L.A."/>
            <person name="Bouffard P."/>
            <person name="Burt D.W."/>
            <person name="Crasta O."/>
            <person name="Crooijmans R.P."/>
            <person name="Cooper K."/>
            <person name="Coulombe R.A."/>
            <person name="De S."/>
            <person name="Delany M.E."/>
            <person name="Dodgson J.B."/>
            <person name="Dong J.J."/>
            <person name="Evans C."/>
            <person name="Frederickson K.M."/>
            <person name="Flicek P."/>
            <person name="Florea L."/>
            <person name="Folkerts O."/>
            <person name="Groenen M.A."/>
            <person name="Harkins T.T."/>
            <person name="Herrero J."/>
            <person name="Hoffmann S."/>
            <person name="Megens H.J."/>
            <person name="Jiang A."/>
            <person name="de Jong P."/>
            <person name="Kaiser P."/>
            <person name="Kim H."/>
            <person name="Kim K.W."/>
            <person name="Kim S."/>
            <person name="Langenberger D."/>
            <person name="Lee M.K."/>
            <person name="Lee T."/>
            <person name="Mane S."/>
            <person name="Marcais G."/>
            <person name="Marz M."/>
            <person name="McElroy A.P."/>
            <person name="Modise T."/>
            <person name="Nefedov M."/>
            <person name="Notredame C."/>
            <person name="Paton I.R."/>
            <person name="Payne W.S."/>
            <person name="Pertea G."/>
            <person name="Prickett D."/>
            <person name="Puiu D."/>
            <person name="Qioa D."/>
            <person name="Raineri E."/>
            <person name="Ruffier M."/>
            <person name="Salzberg S.L."/>
            <person name="Schatz M.C."/>
            <person name="Scheuring C."/>
            <person name="Schmidt C.J."/>
            <person name="Schroeder S."/>
            <person name="Searle S.M."/>
            <person name="Smith E.J."/>
            <person name="Smith J."/>
            <person name="Sonstegard T.S."/>
            <person name="Stadler P.F."/>
            <person name="Tafer H."/>
            <person name="Tu Z.J."/>
            <person name="Van Tassell C.P."/>
            <person name="Vilella A.J."/>
            <person name="Williams K.P."/>
            <person name="Yorke J.A."/>
            <person name="Zhang L."/>
            <person name="Zhang H.B."/>
            <person name="Zhang X."/>
            <person name="Zhang Y."/>
            <person name="Reed K.M."/>
        </authorList>
    </citation>
    <scope>NUCLEOTIDE SEQUENCE [LARGE SCALE GENOMIC DNA]</scope>
</reference>
<reference evidence="2" key="2">
    <citation type="submission" date="2025-08" db="UniProtKB">
        <authorList>
            <consortium name="Ensembl"/>
        </authorList>
    </citation>
    <scope>IDENTIFICATION</scope>
</reference>
<name>A0A803YLT9_MELGA</name>
<feature type="transmembrane region" description="Helical" evidence="1">
    <location>
        <begin position="92"/>
        <end position="109"/>
    </location>
</feature>
<dbReference type="InParanoid" id="A0A803YLT9"/>
<protein>
    <submittedName>
        <fullName evidence="2">Uncharacterized protein</fullName>
    </submittedName>
</protein>
<dbReference type="Ensembl" id="ENSMGAT00000034561.1">
    <property type="protein sequence ID" value="ENSMGAP00000032737.1"/>
    <property type="gene ID" value="ENSMGAG00000021298.1"/>
</dbReference>
<keyword evidence="1" id="KW-0472">Membrane</keyword>
<dbReference type="AlphaFoldDB" id="A0A803YLT9"/>
<evidence type="ECO:0000313" key="2">
    <source>
        <dbReference type="Ensembl" id="ENSMGAP00000032737.1"/>
    </source>
</evidence>
<reference evidence="2" key="3">
    <citation type="submission" date="2025-09" db="UniProtKB">
        <authorList>
            <consortium name="Ensembl"/>
        </authorList>
    </citation>
    <scope>IDENTIFICATION</scope>
</reference>
<organism evidence="2 3">
    <name type="scientific">Meleagris gallopavo</name>
    <name type="common">Wild turkey</name>
    <dbReference type="NCBI Taxonomy" id="9103"/>
    <lineage>
        <taxon>Eukaryota</taxon>
        <taxon>Metazoa</taxon>
        <taxon>Chordata</taxon>
        <taxon>Craniata</taxon>
        <taxon>Vertebrata</taxon>
        <taxon>Euteleostomi</taxon>
        <taxon>Archelosauria</taxon>
        <taxon>Archosauria</taxon>
        <taxon>Dinosauria</taxon>
        <taxon>Saurischia</taxon>
        <taxon>Theropoda</taxon>
        <taxon>Coelurosauria</taxon>
        <taxon>Aves</taxon>
        <taxon>Neognathae</taxon>
        <taxon>Galloanserae</taxon>
        <taxon>Galliformes</taxon>
        <taxon>Phasianidae</taxon>
        <taxon>Meleagridinae</taxon>
        <taxon>Meleagris</taxon>
    </lineage>
</organism>
<dbReference type="Proteomes" id="UP000001645">
    <property type="component" value="Chromosome 2"/>
</dbReference>
<sequence>VLTEFRGEECDFLLVYLNSSHCWYHSCPSASAIGSHMFYLWTGNLLCIQLDSFVVIFFSLTHGKITLFLWLSYCSFPICDIIYFQIFTSTFLGLHICLALQFLLCLLLFRSYPSLHM</sequence>
<keyword evidence="1" id="KW-1133">Transmembrane helix</keyword>
<keyword evidence="3" id="KW-1185">Reference proteome</keyword>
<evidence type="ECO:0000256" key="1">
    <source>
        <dbReference type="SAM" id="Phobius"/>
    </source>
</evidence>
<evidence type="ECO:0000313" key="3">
    <source>
        <dbReference type="Proteomes" id="UP000001645"/>
    </source>
</evidence>